<dbReference type="RefSeq" id="XP_018699588.1">
    <property type="nucleotide sequence ID" value="XM_018853221.1"/>
</dbReference>
<accession>A0A162JNP2</accession>
<gene>
    <name evidence="2" type="ORF">ISF_09620</name>
</gene>
<proteinExistence type="predicted"/>
<sequence length="152" mass="16420">MTDVVVAGLQGNERDDSEADSDGGSQHEEDSMDDDESRSVDSDSTGSLADFIAPDWEMESGDEGEAAEDDDYENESTDENEEAGDGDSGGDGDGGDDRPKRAYLPNCDAMARLEMIAYNLRRLARESEAETSLRTLGIRNSYQTKNMGVAGF</sequence>
<dbReference type="Proteomes" id="UP000076744">
    <property type="component" value="Unassembled WGS sequence"/>
</dbReference>
<evidence type="ECO:0000313" key="2">
    <source>
        <dbReference type="EMBL" id="OAA44733.1"/>
    </source>
</evidence>
<name>A0A162JNP2_CORFA</name>
<reference evidence="2 3" key="1">
    <citation type="journal article" date="2016" name="Genome Biol. Evol.">
        <title>Divergent and convergent evolution of fungal pathogenicity.</title>
        <authorList>
            <person name="Shang Y."/>
            <person name="Xiao G."/>
            <person name="Zheng P."/>
            <person name="Cen K."/>
            <person name="Zhan S."/>
            <person name="Wang C."/>
        </authorList>
    </citation>
    <scope>NUCLEOTIDE SEQUENCE [LARGE SCALE GENOMIC DNA]</scope>
    <source>
        <strain evidence="2 3">ARSEF 2679</strain>
    </source>
</reference>
<evidence type="ECO:0000313" key="3">
    <source>
        <dbReference type="Proteomes" id="UP000076744"/>
    </source>
</evidence>
<protein>
    <submittedName>
        <fullName evidence="2">Uncharacterized protein</fullName>
    </submittedName>
</protein>
<organism evidence="2 3">
    <name type="scientific">Cordyceps fumosorosea (strain ARSEF 2679)</name>
    <name type="common">Isaria fumosorosea</name>
    <dbReference type="NCBI Taxonomy" id="1081104"/>
    <lineage>
        <taxon>Eukaryota</taxon>
        <taxon>Fungi</taxon>
        <taxon>Dikarya</taxon>
        <taxon>Ascomycota</taxon>
        <taxon>Pezizomycotina</taxon>
        <taxon>Sordariomycetes</taxon>
        <taxon>Hypocreomycetidae</taxon>
        <taxon>Hypocreales</taxon>
        <taxon>Cordycipitaceae</taxon>
        <taxon>Cordyceps</taxon>
    </lineage>
</organism>
<keyword evidence="3" id="KW-1185">Reference proteome</keyword>
<dbReference type="AlphaFoldDB" id="A0A162JNP2"/>
<dbReference type="EMBL" id="AZHB01000059">
    <property type="protein sequence ID" value="OAA44733.1"/>
    <property type="molecule type" value="Genomic_DNA"/>
</dbReference>
<dbReference type="GeneID" id="30025912"/>
<comment type="caution">
    <text evidence="2">The sequence shown here is derived from an EMBL/GenBank/DDBJ whole genome shotgun (WGS) entry which is preliminary data.</text>
</comment>
<feature type="region of interest" description="Disordered" evidence="1">
    <location>
        <begin position="1"/>
        <end position="103"/>
    </location>
</feature>
<evidence type="ECO:0000256" key="1">
    <source>
        <dbReference type="SAM" id="MobiDB-lite"/>
    </source>
</evidence>
<feature type="compositionally biased region" description="Acidic residues" evidence="1">
    <location>
        <begin position="56"/>
        <end position="94"/>
    </location>
</feature>